<protein>
    <recommendedName>
        <fullName evidence="2">F-box domain-containing protein</fullName>
    </recommendedName>
</protein>
<keyword evidence="4" id="KW-1185">Reference proteome</keyword>
<reference evidence="3 4" key="1">
    <citation type="journal article" date="2014" name="Nat. Genet.">
        <title>Genome sequence of the hot pepper provides insights into the evolution of pungency in Capsicum species.</title>
        <authorList>
            <person name="Kim S."/>
            <person name="Park M."/>
            <person name="Yeom S.I."/>
            <person name="Kim Y.M."/>
            <person name="Lee J.M."/>
            <person name="Lee H.A."/>
            <person name="Seo E."/>
            <person name="Choi J."/>
            <person name="Cheong K."/>
            <person name="Kim K.T."/>
            <person name="Jung K."/>
            <person name="Lee G.W."/>
            <person name="Oh S.K."/>
            <person name="Bae C."/>
            <person name="Kim S.B."/>
            <person name="Lee H.Y."/>
            <person name="Kim S.Y."/>
            <person name="Kim M.S."/>
            <person name="Kang B.C."/>
            <person name="Jo Y.D."/>
            <person name="Yang H.B."/>
            <person name="Jeong H.J."/>
            <person name="Kang W.H."/>
            <person name="Kwon J.K."/>
            <person name="Shin C."/>
            <person name="Lim J.Y."/>
            <person name="Park J.H."/>
            <person name="Huh J.H."/>
            <person name="Kim J.S."/>
            <person name="Kim B.D."/>
            <person name="Cohen O."/>
            <person name="Paran I."/>
            <person name="Suh M.C."/>
            <person name="Lee S.B."/>
            <person name="Kim Y.K."/>
            <person name="Shin Y."/>
            <person name="Noh S.J."/>
            <person name="Park J."/>
            <person name="Seo Y.S."/>
            <person name="Kwon S.Y."/>
            <person name="Kim H.A."/>
            <person name="Park J.M."/>
            <person name="Kim H.J."/>
            <person name="Choi S.B."/>
            <person name="Bosland P.W."/>
            <person name="Reeves G."/>
            <person name="Jo S.H."/>
            <person name="Lee B.W."/>
            <person name="Cho H.T."/>
            <person name="Choi H.S."/>
            <person name="Lee M.S."/>
            <person name="Yu Y."/>
            <person name="Do Choi Y."/>
            <person name="Park B.S."/>
            <person name="van Deynze A."/>
            <person name="Ashrafi H."/>
            <person name="Hill T."/>
            <person name="Kim W.T."/>
            <person name="Pai H.S."/>
            <person name="Ahn H.K."/>
            <person name="Yeam I."/>
            <person name="Giovannoni J.J."/>
            <person name="Rose J.K."/>
            <person name="Sorensen I."/>
            <person name="Lee S.J."/>
            <person name="Kim R.W."/>
            <person name="Choi I.Y."/>
            <person name="Choi B.S."/>
            <person name="Lim J.S."/>
            <person name="Lee Y.H."/>
            <person name="Choi D."/>
        </authorList>
    </citation>
    <scope>NUCLEOTIDE SEQUENCE [LARGE SCALE GENOMIC DNA]</scope>
    <source>
        <strain evidence="4">cv. CM334</strain>
    </source>
</reference>
<dbReference type="SUPFAM" id="SSF81383">
    <property type="entry name" value="F-box domain"/>
    <property type="match status" value="1"/>
</dbReference>
<dbReference type="InterPro" id="IPR050796">
    <property type="entry name" value="SCF_F-box_component"/>
</dbReference>
<reference evidence="3 4" key="2">
    <citation type="journal article" date="2017" name="Genome Biol.">
        <title>New reference genome sequences of hot pepper reveal the massive evolution of plant disease-resistance genes by retroduplication.</title>
        <authorList>
            <person name="Kim S."/>
            <person name="Park J."/>
            <person name="Yeom S.I."/>
            <person name="Kim Y.M."/>
            <person name="Seo E."/>
            <person name="Kim K.T."/>
            <person name="Kim M.S."/>
            <person name="Lee J.M."/>
            <person name="Cheong K."/>
            <person name="Shin H.S."/>
            <person name="Kim S.B."/>
            <person name="Han K."/>
            <person name="Lee J."/>
            <person name="Park M."/>
            <person name="Lee H.A."/>
            <person name="Lee H.Y."/>
            <person name="Lee Y."/>
            <person name="Oh S."/>
            <person name="Lee J.H."/>
            <person name="Choi E."/>
            <person name="Choi E."/>
            <person name="Lee S.E."/>
            <person name="Jeon J."/>
            <person name="Kim H."/>
            <person name="Choi G."/>
            <person name="Song H."/>
            <person name="Lee J."/>
            <person name="Lee S.C."/>
            <person name="Kwon J.K."/>
            <person name="Lee H.Y."/>
            <person name="Koo N."/>
            <person name="Hong Y."/>
            <person name="Kim R.W."/>
            <person name="Kang W.H."/>
            <person name="Huh J.H."/>
            <person name="Kang B.C."/>
            <person name="Yang T.J."/>
            <person name="Lee Y.H."/>
            <person name="Bennetzen J.L."/>
            <person name="Choi D."/>
        </authorList>
    </citation>
    <scope>NUCLEOTIDE SEQUENCE [LARGE SCALE GENOMIC DNA]</scope>
    <source>
        <strain evidence="4">cv. CM334</strain>
    </source>
</reference>
<dbReference type="OMA" id="KGCVGLY"/>
<evidence type="ECO:0000256" key="1">
    <source>
        <dbReference type="SAM" id="MobiDB-lite"/>
    </source>
</evidence>
<dbReference type="InterPro" id="IPR036047">
    <property type="entry name" value="F-box-like_dom_sf"/>
</dbReference>
<accession>A0A2G2ZTM4</accession>
<feature type="region of interest" description="Disordered" evidence="1">
    <location>
        <begin position="1"/>
        <end position="24"/>
    </location>
</feature>
<dbReference type="Pfam" id="PF00646">
    <property type="entry name" value="F-box"/>
    <property type="match status" value="1"/>
</dbReference>
<comment type="caution">
    <text evidence="3">The sequence shown here is derived from an EMBL/GenBank/DDBJ whole genome shotgun (WGS) entry which is preliminary data.</text>
</comment>
<sequence length="298" mass="34077">MGCGAVDETAPPLARGRGFDPRYGENSFGSDATLMGPSSTLGMEKTLLGALSPKLARVRPGYGEKLSVKSLLRFQSVSKSWNVIISDEVFKKAHHDQSKASSSKKHFLLKLDEDSFEFRDLENPKIAMGKQHFPLKEFRNPKVVCSCDFLVLMKKPMDDNKYVLWNPCANENQLFECPYLNLMSTPRACACGLCYDSSGDEYKFILIYKYFYVIYHVKRKYWTKKKSVYSKVRALDHMSREYGQGISVDDELKELPRPEFIRAYESDRLACLKGCVGLYGGSRLYNCKLDVWIMEHDI</sequence>
<dbReference type="Proteomes" id="UP000222542">
    <property type="component" value="Unassembled WGS sequence"/>
</dbReference>
<evidence type="ECO:0000259" key="2">
    <source>
        <dbReference type="Pfam" id="PF00646"/>
    </source>
</evidence>
<dbReference type="InterPro" id="IPR001810">
    <property type="entry name" value="F-box_dom"/>
</dbReference>
<proteinExistence type="predicted"/>
<feature type="domain" description="F-box" evidence="2">
    <location>
        <begin position="65"/>
        <end position="92"/>
    </location>
</feature>
<organism evidence="3 4">
    <name type="scientific">Capsicum annuum</name>
    <name type="common">Capsicum pepper</name>
    <dbReference type="NCBI Taxonomy" id="4072"/>
    <lineage>
        <taxon>Eukaryota</taxon>
        <taxon>Viridiplantae</taxon>
        <taxon>Streptophyta</taxon>
        <taxon>Embryophyta</taxon>
        <taxon>Tracheophyta</taxon>
        <taxon>Spermatophyta</taxon>
        <taxon>Magnoliopsida</taxon>
        <taxon>eudicotyledons</taxon>
        <taxon>Gunneridae</taxon>
        <taxon>Pentapetalae</taxon>
        <taxon>asterids</taxon>
        <taxon>lamiids</taxon>
        <taxon>Solanales</taxon>
        <taxon>Solanaceae</taxon>
        <taxon>Solanoideae</taxon>
        <taxon>Capsiceae</taxon>
        <taxon>Capsicum</taxon>
    </lineage>
</organism>
<dbReference type="PANTHER" id="PTHR31672">
    <property type="entry name" value="BNACNNG10540D PROTEIN"/>
    <property type="match status" value="1"/>
</dbReference>
<dbReference type="AlphaFoldDB" id="A0A2G2ZTM4"/>
<gene>
    <name evidence="3" type="ORF">T459_07431</name>
</gene>
<evidence type="ECO:0000313" key="4">
    <source>
        <dbReference type="Proteomes" id="UP000222542"/>
    </source>
</evidence>
<evidence type="ECO:0000313" key="3">
    <source>
        <dbReference type="EMBL" id="PHT85325.1"/>
    </source>
</evidence>
<name>A0A2G2ZTM4_CAPAN</name>
<dbReference type="EMBL" id="AYRZ02000003">
    <property type="protein sequence ID" value="PHT85325.1"/>
    <property type="molecule type" value="Genomic_DNA"/>
</dbReference>
<dbReference type="Gramene" id="PHT85325">
    <property type="protein sequence ID" value="PHT85325"/>
    <property type="gene ID" value="T459_07431"/>
</dbReference>
<dbReference type="PANTHER" id="PTHR31672:SF13">
    <property type="entry name" value="F-BOX PROTEIN CPR30-LIKE"/>
    <property type="match status" value="1"/>
</dbReference>